<name>A0ABY8QZ24_9MICO</name>
<evidence type="ECO:0000313" key="2">
    <source>
        <dbReference type="EMBL" id="WGW13451.1"/>
    </source>
</evidence>
<evidence type="ECO:0000259" key="1">
    <source>
        <dbReference type="SMART" id="SM00955"/>
    </source>
</evidence>
<dbReference type="PANTHER" id="PTHR23355">
    <property type="entry name" value="RIBONUCLEASE"/>
    <property type="match status" value="1"/>
</dbReference>
<dbReference type="RefSeq" id="WP_349640274.1">
    <property type="nucleotide sequence ID" value="NZ_CP090958.1"/>
</dbReference>
<dbReference type="InterPro" id="IPR040596">
    <property type="entry name" value="RNase_II_C_S1"/>
</dbReference>
<dbReference type="SUPFAM" id="SSF50249">
    <property type="entry name" value="Nucleic acid-binding proteins"/>
    <property type="match status" value="1"/>
</dbReference>
<accession>A0ABY8QZ24</accession>
<dbReference type="Proteomes" id="UP001209083">
    <property type="component" value="Chromosome"/>
</dbReference>
<dbReference type="InterPro" id="IPR012340">
    <property type="entry name" value="NA-bd_OB-fold"/>
</dbReference>
<gene>
    <name evidence="2" type="ORF">LWF01_06760</name>
</gene>
<dbReference type="EMBL" id="CP090958">
    <property type="protein sequence ID" value="WGW13451.1"/>
    <property type="molecule type" value="Genomic_DNA"/>
</dbReference>
<reference evidence="2 3" key="1">
    <citation type="submission" date="2023-05" db="EMBL/GenBank/DDBJ databases">
        <title>Lithophilousrod everest ZFBP1038 complete genpme.</title>
        <authorList>
            <person name="Tian M."/>
        </authorList>
    </citation>
    <scope>NUCLEOTIDE SEQUENCE [LARGE SCALE GENOMIC DNA]</scope>
    <source>
        <strain evidence="2 3">ZFBP1038</strain>
    </source>
</reference>
<dbReference type="Pfam" id="PF00773">
    <property type="entry name" value="RNB"/>
    <property type="match status" value="1"/>
</dbReference>
<keyword evidence="3" id="KW-1185">Reference proteome</keyword>
<dbReference type="SMART" id="SM00955">
    <property type="entry name" value="RNB"/>
    <property type="match status" value="1"/>
</dbReference>
<dbReference type="InterPro" id="IPR050180">
    <property type="entry name" value="RNR_Ribonuclease"/>
</dbReference>
<dbReference type="Pfam" id="PF18614">
    <property type="entry name" value="RNase_II_C_S1"/>
    <property type="match status" value="1"/>
</dbReference>
<sequence length="483" mass="51797">MILHKVVLPGATPERFAGAYTKIRKDADLPDSFPPDVLSEAEQVAAEDFSADRQDLTQIPFVTIDPPGSTDLDQAMYLERRGSGFRVHYAIADLPFFIEPGGLVDLEARRRGQTIYLPDGRVPLHPQVISENAASLLAGELRPALVWIIDLDEAGHATGTDLVSAQIRSVAQLDYESVQADADAGTLHESIDSLLEIGVLRRAQEEERGGADLRIPDQEVSAADGGFELQFRPRLPVEDANAQISLLAGMCAAQIMLDGKVGLLRTLPGPDQSAVDDFFTAARSLGVPANGSYQNLLRSLDESNPAHLALLYRSPGLFRGAGYTAFNGSVPEENMQAAVGAPYAHVTAPIRRLVDRFGLAICHGLLSGQGAPQWALEALDSLPGLMEESDRKTGLVERSVIAVTEALVLEERVGETFDAVVVGRDVKREKNPLQIQLTSPAVLSRADGTEEPGENVKARLEDVDVSAPSLRFTVSGSAAGVDS</sequence>
<evidence type="ECO:0000313" key="3">
    <source>
        <dbReference type="Proteomes" id="UP001209083"/>
    </source>
</evidence>
<dbReference type="InterPro" id="IPR001900">
    <property type="entry name" value="RNase_II/R"/>
</dbReference>
<proteinExistence type="predicted"/>
<organism evidence="2 3">
    <name type="scientific">Saxibacter everestensis</name>
    <dbReference type="NCBI Taxonomy" id="2909229"/>
    <lineage>
        <taxon>Bacteria</taxon>
        <taxon>Bacillati</taxon>
        <taxon>Actinomycetota</taxon>
        <taxon>Actinomycetes</taxon>
        <taxon>Micrococcales</taxon>
        <taxon>Brevibacteriaceae</taxon>
        <taxon>Saxibacter</taxon>
    </lineage>
</organism>
<protein>
    <submittedName>
        <fullName evidence="2">RNB domain-containing ribonuclease</fullName>
    </submittedName>
</protein>
<dbReference type="PANTHER" id="PTHR23355:SF42">
    <property type="entry name" value="RIBONUCLEASE II, CHLOROPLASTIC_MITOCHONDRIAL"/>
    <property type="match status" value="1"/>
</dbReference>
<feature type="domain" description="RNB" evidence="1">
    <location>
        <begin position="53"/>
        <end position="368"/>
    </location>
</feature>